<dbReference type="GO" id="GO:0005886">
    <property type="term" value="C:plasma membrane"/>
    <property type="evidence" value="ECO:0007669"/>
    <property type="project" value="UniProtKB-SubCell"/>
</dbReference>
<keyword evidence="6" id="KW-0472">Membrane</keyword>
<keyword evidence="4" id="KW-0808">Transferase</keyword>
<dbReference type="PANTHER" id="PTHR37316">
    <property type="entry name" value="TEICHOIC ACID GLYCEROL-PHOSPHATE PRIMASE"/>
    <property type="match status" value="1"/>
</dbReference>
<keyword evidence="3" id="KW-1003">Cell membrane</keyword>
<evidence type="ECO:0000256" key="1">
    <source>
        <dbReference type="ARBA" id="ARBA00004202"/>
    </source>
</evidence>
<dbReference type="Gene3D" id="3.40.50.12580">
    <property type="match status" value="1"/>
</dbReference>
<evidence type="ECO:0000256" key="5">
    <source>
        <dbReference type="ARBA" id="ARBA00022944"/>
    </source>
</evidence>
<keyword evidence="5" id="KW-0777">Teichoic acid biosynthesis</keyword>
<dbReference type="InterPro" id="IPR043149">
    <property type="entry name" value="TagF_N"/>
</dbReference>
<dbReference type="Gene3D" id="3.40.50.11820">
    <property type="match status" value="1"/>
</dbReference>
<dbReference type="InterPro" id="IPR051612">
    <property type="entry name" value="Teichoic_Acid_Biosynth"/>
</dbReference>
<dbReference type="InterPro" id="IPR007554">
    <property type="entry name" value="Glycerophosphate_synth"/>
</dbReference>
<evidence type="ECO:0000256" key="3">
    <source>
        <dbReference type="ARBA" id="ARBA00022475"/>
    </source>
</evidence>
<dbReference type="AlphaFoldDB" id="B5DC79"/>
<dbReference type="InterPro" id="IPR043148">
    <property type="entry name" value="TagF_C"/>
</dbReference>
<accession>B5DC79</accession>
<dbReference type="PANTHER" id="PTHR37316:SF3">
    <property type="entry name" value="TEICHOIC ACID GLYCEROL-PHOSPHATE TRANSFERASE"/>
    <property type="match status" value="1"/>
</dbReference>
<evidence type="ECO:0000256" key="6">
    <source>
        <dbReference type="ARBA" id="ARBA00023136"/>
    </source>
</evidence>
<dbReference type="SUPFAM" id="SSF53756">
    <property type="entry name" value="UDP-Glycosyltransferase/glycogen phosphorylase"/>
    <property type="match status" value="1"/>
</dbReference>
<name>B5DC79_GEOSE</name>
<protein>
    <submittedName>
        <fullName evidence="7">Putative TagF domain protein</fullName>
    </submittedName>
</protein>
<organism evidence="7">
    <name type="scientific">Geobacillus stearothermophilus</name>
    <name type="common">Bacillus stearothermophilus</name>
    <dbReference type="NCBI Taxonomy" id="1422"/>
    <lineage>
        <taxon>Bacteria</taxon>
        <taxon>Bacillati</taxon>
        <taxon>Bacillota</taxon>
        <taxon>Bacilli</taxon>
        <taxon>Bacillales</taxon>
        <taxon>Anoxybacillaceae</taxon>
        <taxon>Geobacillus</taxon>
    </lineage>
</organism>
<reference evidence="7" key="1">
    <citation type="submission" date="2008-03" db="EMBL/GenBank/DDBJ databases">
        <authorList>
            <person name="Stuknyte M."/>
            <person name="Guglielmetti S."/>
            <person name="Ricci G."/>
            <person name="Mora D."/>
            <person name="Parini C."/>
            <person name="Citavicius D."/>
        </authorList>
    </citation>
    <scope>NUCLEOTIDE SEQUENCE</scope>
    <source>
        <strain evidence="7">18</strain>
    </source>
</reference>
<comment type="subcellular location">
    <subcellularLocation>
        <location evidence="1">Cell membrane</location>
        <topology evidence="1">Peripheral membrane protein</topology>
    </subcellularLocation>
</comment>
<evidence type="ECO:0000313" key="7">
    <source>
        <dbReference type="EMBL" id="CAQ19392.1"/>
    </source>
</evidence>
<dbReference type="EMBL" id="AM947684">
    <property type="protein sequence ID" value="CAQ19392.1"/>
    <property type="molecule type" value="Genomic_DNA"/>
</dbReference>
<comment type="similarity">
    <text evidence="2">Belongs to the CDP-glycerol glycerophosphotransferase family.</text>
</comment>
<gene>
    <name evidence="7" type="ORF">GS18_E63_02</name>
</gene>
<evidence type="ECO:0000256" key="4">
    <source>
        <dbReference type="ARBA" id="ARBA00022679"/>
    </source>
</evidence>
<dbReference type="GO" id="GO:0047355">
    <property type="term" value="F:CDP-glycerol glycerophosphotransferase activity"/>
    <property type="evidence" value="ECO:0007669"/>
    <property type="project" value="InterPro"/>
</dbReference>
<evidence type="ECO:0000256" key="2">
    <source>
        <dbReference type="ARBA" id="ARBA00010488"/>
    </source>
</evidence>
<dbReference type="Pfam" id="PF04464">
    <property type="entry name" value="Glyphos_transf"/>
    <property type="match status" value="1"/>
</dbReference>
<proteinExistence type="inferred from homology"/>
<sequence>MKGKFEASEISGFPNIQTRNHKRTISTHISPKNFVGLKLEPTKKWDKIKWMVRRRALKTRSKQPSRFFSQKAVELIRAGIRKLPIRSNWVLFESHMGKQYSDNPKYIYEELLKTDKHLKFIWSFENPDAVHVPGPAIKVKRGSLKHYYYMTRAKYWVDNQGMAHLAPKRKGQIYLQTWHGTPLKKMGIDQKNISQGRELNRLKHQVSAWDYFITPNRYSTEIFKRAFLYQKDILETGYPRNDILVKKPEEICEKVRRYFNLSHDKRVVLFAPTFRDWNSRSFYKTFKDIQLLSQQVDDNTVILLRLHYLLAAKPPKSNCRDVINASLYPDIQELYLITDVLITDYSSVMFDFAVLRRPIILYCYDLEEYVYHRGTYFDIVEHAPGPVCRTIEEVIDVLKNPATLIKYNDALNRFAQTFAELEDGHASERVIEKVFK</sequence>
<dbReference type="GO" id="GO:0019350">
    <property type="term" value="P:teichoic acid biosynthetic process"/>
    <property type="evidence" value="ECO:0007669"/>
    <property type="project" value="UniProtKB-KW"/>
</dbReference>